<evidence type="ECO:0000313" key="2">
    <source>
        <dbReference type="EMBL" id="KAK4171455.1"/>
    </source>
</evidence>
<evidence type="ECO:0000313" key="3">
    <source>
        <dbReference type="Proteomes" id="UP001302321"/>
    </source>
</evidence>
<dbReference type="AlphaFoldDB" id="A0AAN6VY27"/>
<dbReference type="Pfam" id="PF22936">
    <property type="entry name" value="Pol_BBD"/>
    <property type="match status" value="1"/>
</dbReference>
<gene>
    <name evidence="2" type="ORF">QBC36DRAFT_144738</name>
</gene>
<dbReference type="Proteomes" id="UP001302321">
    <property type="component" value="Unassembled WGS sequence"/>
</dbReference>
<dbReference type="EMBL" id="MU866562">
    <property type="protein sequence ID" value="KAK4171455.1"/>
    <property type="molecule type" value="Genomic_DNA"/>
</dbReference>
<reference evidence="2" key="1">
    <citation type="journal article" date="2023" name="Mol. Phylogenet. Evol.">
        <title>Genome-scale phylogeny and comparative genomics of the fungal order Sordariales.</title>
        <authorList>
            <person name="Hensen N."/>
            <person name="Bonometti L."/>
            <person name="Westerberg I."/>
            <person name="Brannstrom I.O."/>
            <person name="Guillou S."/>
            <person name="Cros-Aarteil S."/>
            <person name="Calhoun S."/>
            <person name="Haridas S."/>
            <person name="Kuo A."/>
            <person name="Mondo S."/>
            <person name="Pangilinan J."/>
            <person name="Riley R."/>
            <person name="LaButti K."/>
            <person name="Andreopoulos B."/>
            <person name="Lipzen A."/>
            <person name="Chen C."/>
            <person name="Yan M."/>
            <person name="Daum C."/>
            <person name="Ng V."/>
            <person name="Clum A."/>
            <person name="Steindorff A."/>
            <person name="Ohm R.A."/>
            <person name="Martin F."/>
            <person name="Silar P."/>
            <person name="Natvig D.O."/>
            <person name="Lalanne C."/>
            <person name="Gautier V."/>
            <person name="Ament-Velasquez S.L."/>
            <person name="Kruys A."/>
            <person name="Hutchinson M.I."/>
            <person name="Powell A.J."/>
            <person name="Barry K."/>
            <person name="Miller A.N."/>
            <person name="Grigoriev I.V."/>
            <person name="Debuchy R."/>
            <person name="Gladieux P."/>
            <person name="Hiltunen Thoren M."/>
            <person name="Johannesson H."/>
        </authorList>
    </citation>
    <scope>NUCLEOTIDE SEQUENCE</scope>
    <source>
        <strain evidence="2">CBS 892.96</strain>
    </source>
</reference>
<feature type="non-terminal residue" evidence="2">
    <location>
        <position position="1"/>
    </location>
</feature>
<feature type="non-terminal residue" evidence="2">
    <location>
        <position position="115"/>
    </location>
</feature>
<sequence>THVVNSRDLFVKGSYTKAAHDDWISVGDSTIQVYGRGKRIMERLCHGPNGHNTLDLTLEDVAFIPNFHVNIISGTLMRKSDLWLCGLDNTIRWGSLEESTVIINLHLTEDLQFAE</sequence>
<comment type="caution">
    <text evidence="2">The sequence shown here is derived from an EMBL/GenBank/DDBJ whole genome shotgun (WGS) entry which is preliminary data.</text>
</comment>
<evidence type="ECO:0000259" key="1">
    <source>
        <dbReference type="Pfam" id="PF22936"/>
    </source>
</evidence>
<protein>
    <recommendedName>
        <fullName evidence="1">Retrovirus-related Pol polyprotein from transposon TNT 1-94-like beta-barrel domain-containing protein</fullName>
    </recommendedName>
</protein>
<organism evidence="2 3">
    <name type="scientific">Triangularia setosa</name>
    <dbReference type="NCBI Taxonomy" id="2587417"/>
    <lineage>
        <taxon>Eukaryota</taxon>
        <taxon>Fungi</taxon>
        <taxon>Dikarya</taxon>
        <taxon>Ascomycota</taxon>
        <taxon>Pezizomycotina</taxon>
        <taxon>Sordariomycetes</taxon>
        <taxon>Sordariomycetidae</taxon>
        <taxon>Sordariales</taxon>
        <taxon>Podosporaceae</taxon>
        <taxon>Triangularia</taxon>
    </lineage>
</organism>
<name>A0AAN6VY27_9PEZI</name>
<reference evidence="2" key="2">
    <citation type="submission" date="2023-05" db="EMBL/GenBank/DDBJ databases">
        <authorList>
            <consortium name="Lawrence Berkeley National Laboratory"/>
            <person name="Steindorff A."/>
            <person name="Hensen N."/>
            <person name="Bonometti L."/>
            <person name="Westerberg I."/>
            <person name="Brannstrom I.O."/>
            <person name="Guillou S."/>
            <person name="Cros-Aarteil S."/>
            <person name="Calhoun S."/>
            <person name="Haridas S."/>
            <person name="Kuo A."/>
            <person name="Mondo S."/>
            <person name="Pangilinan J."/>
            <person name="Riley R."/>
            <person name="Labutti K."/>
            <person name="Andreopoulos B."/>
            <person name="Lipzen A."/>
            <person name="Chen C."/>
            <person name="Yanf M."/>
            <person name="Daum C."/>
            <person name="Ng V."/>
            <person name="Clum A."/>
            <person name="Ohm R."/>
            <person name="Martin F."/>
            <person name="Silar P."/>
            <person name="Natvig D."/>
            <person name="Lalanne C."/>
            <person name="Gautier V."/>
            <person name="Ament-Velasquez S.L."/>
            <person name="Kruys A."/>
            <person name="Hutchinson M.I."/>
            <person name="Powell A.J."/>
            <person name="Barry K."/>
            <person name="Miller A.N."/>
            <person name="Grigoriev I.V."/>
            <person name="Debuchy R."/>
            <person name="Gladieux P."/>
            <person name="Thoren M.H."/>
            <person name="Johannesson H."/>
        </authorList>
    </citation>
    <scope>NUCLEOTIDE SEQUENCE</scope>
    <source>
        <strain evidence="2">CBS 892.96</strain>
    </source>
</reference>
<dbReference type="InterPro" id="IPR054722">
    <property type="entry name" value="PolX-like_BBD"/>
</dbReference>
<accession>A0AAN6VY27</accession>
<keyword evidence="3" id="KW-1185">Reference proteome</keyword>
<proteinExistence type="predicted"/>
<feature type="domain" description="Retrovirus-related Pol polyprotein from transposon TNT 1-94-like beta-barrel" evidence="1">
    <location>
        <begin position="1"/>
        <end position="79"/>
    </location>
</feature>